<evidence type="ECO:0008006" key="3">
    <source>
        <dbReference type="Google" id="ProtNLM"/>
    </source>
</evidence>
<dbReference type="Gene3D" id="2.60.40.1090">
    <property type="entry name" value="Fimbrial-type adhesion domain"/>
    <property type="match status" value="1"/>
</dbReference>
<dbReference type="EMBL" id="AAKUXP010000041">
    <property type="protein sequence ID" value="ECV9758980.1"/>
    <property type="molecule type" value="Genomic_DNA"/>
</dbReference>
<evidence type="ECO:0000313" key="2">
    <source>
        <dbReference type="EMBL" id="ECV9758980.1"/>
    </source>
</evidence>
<name>A0A612C854_SALMO</name>
<feature type="chain" id="PRO_5026238476" description="Type 1 fimbrial protein" evidence="1">
    <location>
        <begin position="30"/>
        <end position="221"/>
    </location>
</feature>
<dbReference type="InterPro" id="IPR036937">
    <property type="entry name" value="Adhesion_dom_fimbrial_sf"/>
</dbReference>
<reference evidence="2" key="1">
    <citation type="submission" date="2019-09" db="EMBL/GenBank/DDBJ databases">
        <authorList>
            <consortium name="GenomeTrakr network: Whole genome sequencing for foodborne pathogen traceback"/>
        </authorList>
    </citation>
    <scope>NUCLEOTIDE SEQUENCE</scope>
    <source>
        <strain evidence="2">FDA00001465</strain>
    </source>
</reference>
<comment type="caution">
    <text evidence="2">The sequence shown here is derived from an EMBL/GenBank/DDBJ whole genome shotgun (WGS) entry which is preliminary data.</text>
</comment>
<sequence length="221" mass="23723">MNRKIAGMVRLLLPVFLLAGLSVNIQAVAAADTEVVPAGNSAVSRSNGAMTMSGLVQTGTCSLSADNTTMNLKPMDVKYIQTMGSGSTVDSFDTVLNLNNCMGNKLNITLTSPDQLEGNGNYAYLNNNSAPFYKGLFYSVQITVDSGFCIPNPIRGDTCSSSSVMAPLDGRMSPVAFSPYYQPDSNSYRMKLTTTIMSPLTKDSIPVGIYVGYYSYNVTYQ</sequence>
<dbReference type="GO" id="GO:0009289">
    <property type="term" value="C:pilus"/>
    <property type="evidence" value="ECO:0007669"/>
    <property type="project" value="InterPro"/>
</dbReference>
<organism evidence="2">
    <name type="scientific">Salmonella montevideo</name>
    <dbReference type="NCBI Taxonomy" id="115981"/>
    <lineage>
        <taxon>Bacteria</taxon>
        <taxon>Pseudomonadati</taxon>
        <taxon>Pseudomonadota</taxon>
        <taxon>Gammaproteobacteria</taxon>
        <taxon>Enterobacterales</taxon>
        <taxon>Enterobacteriaceae</taxon>
        <taxon>Salmonella</taxon>
    </lineage>
</organism>
<protein>
    <recommendedName>
        <fullName evidence="3">Type 1 fimbrial protein</fullName>
    </recommendedName>
</protein>
<gene>
    <name evidence="2" type="ORF">AHY82_23140</name>
</gene>
<accession>A0A612C854</accession>
<dbReference type="GO" id="GO:0007155">
    <property type="term" value="P:cell adhesion"/>
    <property type="evidence" value="ECO:0007669"/>
    <property type="project" value="InterPro"/>
</dbReference>
<feature type="signal peptide" evidence="1">
    <location>
        <begin position="1"/>
        <end position="29"/>
    </location>
</feature>
<dbReference type="AlphaFoldDB" id="A0A612C854"/>
<proteinExistence type="predicted"/>
<keyword evidence="1" id="KW-0732">Signal</keyword>
<evidence type="ECO:0000256" key="1">
    <source>
        <dbReference type="SAM" id="SignalP"/>
    </source>
</evidence>